<evidence type="ECO:0000313" key="2">
    <source>
        <dbReference type="EMBL" id="CAG8808749.1"/>
    </source>
</evidence>
<dbReference type="Proteomes" id="UP000789901">
    <property type="component" value="Unassembled WGS sequence"/>
</dbReference>
<keyword evidence="3" id="KW-1185">Reference proteome</keyword>
<comment type="caution">
    <text evidence="2">The sequence shown here is derived from an EMBL/GenBank/DDBJ whole genome shotgun (WGS) entry which is preliminary data.</text>
</comment>
<dbReference type="EMBL" id="CAJVQB010026525">
    <property type="protein sequence ID" value="CAG8808749.1"/>
    <property type="molecule type" value="Genomic_DNA"/>
</dbReference>
<evidence type="ECO:0000313" key="3">
    <source>
        <dbReference type="Proteomes" id="UP000789901"/>
    </source>
</evidence>
<sequence>MSATQLIDTNNVCDTDDQITQRANSMDLDDLPKEISATTPTEPLPTQTVSTQNDKKLKP</sequence>
<organism evidence="2 3">
    <name type="scientific">Gigaspora margarita</name>
    <dbReference type="NCBI Taxonomy" id="4874"/>
    <lineage>
        <taxon>Eukaryota</taxon>
        <taxon>Fungi</taxon>
        <taxon>Fungi incertae sedis</taxon>
        <taxon>Mucoromycota</taxon>
        <taxon>Glomeromycotina</taxon>
        <taxon>Glomeromycetes</taxon>
        <taxon>Diversisporales</taxon>
        <taxon>Gigasporaceae</taxon>
        <taxon>Gigaspora</taxon>
    </lineage>
</organism>
<proteinExistence type="predicted"/>
<evidence type="ECO:0000256" key="1">
    <source>
        <dbReference type="SAM" id="MobiDB-lite"/>
    </source>
</evidence>
<accession>A0ABN7W028</accession>
<feature type="region of interest" description="Disordered" evidence="1">
    <location>
        <begin position="22"/>
        <end position="59"/>
    </location>
</feature>
<name>A0ABN7W028_GIGMA</name>
<gene>
    <name evidence="2" type="ORF">GMARGA_LOCUS24762</name>
</gene>
<feature type="compositionally biased region" description="Polar residues" evidence="1">
    <location>
        <begin position="36"/>
        <end position="52"/>
    </location>
</feature>
<reference evidence="2 3" key="1">
    <citation type="submission" date="2021-06" db="EMBL/GenBank/DDBJ databases">
        <authorList>
            <person name="Kallberg Y."/>
            <person name="Tangrot J."/>
            <person name="Rosling A."/>
        </authorList>
    </citation>
    <scope>NUCLEOTIDE SEQUENCE [LARGE SCALE GENOMIC DNA]</scope>
    <source>
        <strain evidence="2 3">120-4 pot B 10/14</strain>
    </source>
</reference>
<protein>
    <submittedName>
        <fullName evidence="2">13031_t:CDS:1</fullName>
    </submittedName>
</protein>